<protein>
    <submittedName>
        <fullName evidence="2">Uncharacterized protein</fullName>
    </submittedName>
</protein>
<dbReference type="OrthoDB" id="5117033at2759"/>
<reference evidence="2" key="1">
    <citation type="submission" date="2021-10" db="EMBL/GenBank/DDBJ databases">
        <authorList>
            <person name="Piombo E."/>
        </authorList>
    </citation>
    <scope>NUCLEOTIDE SEQUENCE</scope>
</reference>
<dbReference type="EMBL" id="CABFNQ020000702">
    <property type="protein sequence ID" value="CAH0024998.1"/>
    <property type="molecule type" value="Genomic_DNA"/>
</dbReference>
<gene>
    <name evidence="2" type="ORF">CRHIZ90672A_00005143</name>
</gene>
<evidence type="ECO:0000313" key="2">
    <source>
        <dbReference type="EMBL" id="CAH0024998.1"/>
    </source>
</evidence>
<organism evidence="2 3">
    <name type="scientific">Clonostachys rhizophaga</name>
    <dbReference type="NCBI Taxonomy" id="160324"/>
    <lineage>
        <taxon>Eukaryota</taxon>
        <taxon>Fungi</taxon>
        <taxon>Dikarya</taxon>
        <taxon>Ascomycota</taxon>
        <taxon>Pezizomycotina</taxon>
        <taxon>Sordariomycetes</taxon>
        <taxon>Hypocreomycetidae</taxon>
        <taxon>Hypocreales</taxon>
        <taxon>Bionectriaceae</taxon>
        <taxon>Clonostachys</taxon>
    </lineage>
</organism>
<feature type="signal peptide" evidence="1">
    <location>
        <begin position="1"/>
        <end position="19"/>
    </location>
</feature>
<evidence type="ECO:0000313" key="3">
    <source>
        <dbReference type="Proteomes" id="UP000696573"/>
    </source>
</evidence>
<keyword evidence="3" id="KW-1185">Reference proteome</keyword>
<dbReference type="Proteomes" id="UP000696573">
    <property type="component" value="Unassembled WGS sequence"/>
</dbReference>
<name>A0A9N9YIG8_9HYPO</name>
<evidence type="ECO:0000256" key="1">
    <source>
        <dbReference type="SAM" id="SignalP"/>
    </source>
</evidence>
<comment type="caution">
    <text evidence="2">The sequence shown here is derived from an EMBL/GenBank/DDBJ whole genome shotgun (WGS) entry which is preliminary data.</text>
</comment>
<dbReference type="AlphaFoldDB" id="A0A9N9YIG8"/>
<feature type="chain" id="PRO_5040176337" evidence="1">
    <location>
        <begin position="20"/>
        <end position="62"/>
    </location>
</feature>
<accession>A0A9N9YIG8</accession>
<sequence length="62" mass="6657">MRSSWIVALTCLIAPLVHAAPSTPPELEVRACIPFRAANAAIMCLASGILVDTKRAVFVHKQ</sequence>
<proteinExistence type="predicted"/>
<keyword evidence="1" id="KW-0732">Signal</keyword>